<comment type="similarity">
    <text evidence="1">Belongs to the FGGY kinase family.</text>
</comment>
<comment type="caution">
    <text evidence="6">The sequence shown here is derived from an EMBL/GenBank/DDBJ whole genome shotgun (WGS) entry which is preliminary data.</text>
</comment>
<dbReference type="Pfam" id="PF00370">
    <property type="entry name" value="FGGY_N"/>
    <property type="match status" value="1"/>
</dbReference>
<evidence type="ECO:0000313" key="7">
    <source>
        <dbReference type="Proteomes" id="UP000182278"/>
    </source>
</evidence>
<evidence type="ECO:0000256" key="1">
    <source>
        <dbReference type="ARBA" id="ARBA00009156"/>
    </source>
</evidence>
<dbReference type="Gene3D" id="3.30.420.40">
    <property type="match status" value="2"/>
</dbReference>
<dbReference type="SUPFAM" id="SSF53067">
    <property type="entry name" value="Actin-like ATPase domain"/>
    <property type="match status" value="1"/>
</dbReference>
<evidence type="ECO:0000256" key="3">
    <source>
        <dbReference type="ARBA" id="ARBA00022777"/>
    </source>
</evidence>
<dbReference type="Pfam" id="PF21546">
    <property type="entry name" value="FGGY_C_2"/>
    <property type="match status" value="1"/>
</dbReference>
<dbReference type="PANTHER" id="PTHR43095">
    <property type="entry name" value="SUGAR KINASE"/>
    <property type="match status" value="1"/>
</dbReference>
<evidence type="ECO:0000259" key="5">
    <source>
        <dbReference type="Pfam" id="PF21546"/>
    </source>
</evidence>
<dbReference type="InterPro" id="IPR050406">
    <property type="entry name" value="FGGY_Carb_Kinase"/>
</dbReference>
<dbReference type="InterPro" id="IPR018484">
    <property type="entry name" value="FGGY_N"/>
</dbReference>
<feature type="domain" description="Carbohydrate kinase FGGY N-terminal" evidence="4">
    <location>
        <begin position="5"/>
        <end position="244"/>
    </location>
</feature>
<keyword evidence="3" id="KW-0418">Kinase</keyword>
<accession>A0A1J4SGD3</accession>
<evidence type="ECO:0000256" key="2">
    <source>
        <dbReference type="ARBA" id="ARBA00022679"/>
    </source>
</evidence>
<proteinExistence type="inferred from homology"/>
<dbReference type="STRING" id="1817893.AUJ66_00900"/>
<dbReference type="AlphaFoldDB" id="A0A1J4SGD3"/>
<sequence length="503" mass="56677">MNYHIVVFDIGKTNKKIAIFSSDLKFISKESTQIRDALIDGILCDRIPELNAWVLDRLKSISKRYRIGVISTTTYGATIACIGNSGELVFPVISYMHEPGEEIRKKFYSTLGSAQDLYLKTATPLFGQLLSVGMQLFWLKTKRRAEFKKVIDILFLPQYEGYVLTGKKAVELTSIGCHTYLYDFHGKSWSDVAKKLGVTKRFPKKFSNPWDILGKINPDISNCTGLPEECRVSVGIHDSNASLLPYLLAKKGKFVLASTGTWGVFMFNHQTSSRLRRTGGSSFYLSPEDMRKDTLYYIDAFGRPARSASFAMGQEHDHYSDMIEKKFSIEPRKLKPDKNLIKKIINSKSCFVTPTLTKGSGQFPNSKPRIINKEEFFRDAKSAYTLLNLSLAIQSYFAIRQALGHEANQNIPIYVEGGFRNNTIYLNILSTLFPNQNVVATNIQEATSLGAAICGKCAAEGIQPEDIDPRLIKISEKPIKNLDIDQKLIQQYISEFEEHCSSL</sequence>
<organism evidence="6 7">
    <name type="scientific">Candidatus Desantisbacteria bacterium CG1_02_38_46</name>
    <dbReference type="NCBI Taxonomy" id="1817893"/>
    <lineage>
        <taxon>Bacteria</taxon>
        <taxon>Candidatus Desantisiibacteriota</taxon>
    </lineage>
</organism>
<protein>
    <submittedName>
        <fullName evidence="6">Uncharacterized protein</fullName>
    </submittedName>
</protein>
<dbReference type="GO" id="GO:0005975">
    <property type="term" value="P:carbohydrate metabolic process"/>
    <property type="evidence" value="ECO:0007669"/>
    <property type="project" value="InterPro"/>
</dbReference>
<keyword evidence="2" id="KW-0808">Transferase</keyword>
<dbReference type="EMBL" id="MNUO01000012">
    <property type="protein sequence ID" value="OIN98497.1"/>
    <property type="molecule type" value="Genomic_DNA"/>
</dbReference>
<gene>
    <name evidence="6" type="ORF">AUJ66_00900</name>
</gene>
<dbReference type="InterPro" id="IPR049382">
    <property type="entry name" value="FGGY_C_2"/>
</dbReference>
<dbReference type="InterPro" id="IPR043129">
    <property type="entry name" value="ATPase_NBD"/>
</dbReference>
<dbReference type="CDD" id="cd07772">
    <property type="entry name" value="ASKHA_NBD_FGGY_NaCK-like"/>
    <property type="match status" value="1"/>
</dbReference>
<evidence type="ECO:0000313" key="6">
    <source>
        <dbReference type="EMBL" id="OIN98497.1"/>
    </source>
</evidence>
<evidence type="ECO:0000259" key="4">
    <source>
        <dbReference type="Pfam" id="PF00370"/>
    </source>
</evidence>
<reference evidence="6 7" key="1">
    <citation type="journal article" date="2016" name="Environ. Microbiol.">
        <title>Genomic resolution of a cold subsurface aquifer community provides metabolic insights for novel microbes adapted to high CO concentrations.</title>
        <authorList>
            <person name="Probst A.J."/>
            <person name="Castelle C.J."/>
            <person name="Singh A."/>
            <person name="Brown C.T."/>
            <person name="Anantharaman K."/>
            <person name="Sharon I."/>
            <person name="Hug L.A."/>
            <person name="Burstein D."/>
            <person name="Emerson J.B."/>
            <person name="Thomas B.C."/>
            <person name="Banfield J.F."/>
        </authorList>
    </citation>
    <scope>NUCLEOTIDE SEQUENCE [LARGE SCALE GENOMIC DNA]</scope>
    <source>
        <strain evidence="6">CG1_02_38_46</strain>
    </source>
</reference>
<dbReference type="GO" id="GO:0016301">
    <property type="term" value="F:kinase activity"/>
    <property type="evidence" value="ECO:0007669"/>
    <property type="project" value="UniProtKB-KW"/>
</dbReference>
<name>A0A1J4SGD3_9BACT</name>
<feature type="domain" description="Carbohydrate kinase FGGY C-terminal" evidence="5">
    <location>
        <begin position="253"/>
        <end position="455"/>
    </location>
</feature>
<dbReference type="Proteomes" id="UP000182278">
    <property type="component" value="Unassembled WGS sequence"/>
</dbReference>